<keyword evidence="3" id="KW-1003">Cell membrane</keyword>
<dbReference type="Gene3D" id="1.10.3730.20">
    <property type="match status" value="1"/>
</dbReference>
<dbReference type="SUPFAM" id="SSF103481">
    <property type="entry name" value="Multidrug resistance efflux transporter EmrE"/>
    <property type="match status" value="2"/>
</dbReference>
<dbReference type="RefSeq" id="WP_126488721.1">
    <property type="nucleotide sequence ID" value="NZ_JAPMLV010000009.1"/>
</dbReference>
<evidence type="ECO:0000256" key="6">
    <source>
        <dbReference type="ARBA" id="ARBA00023136"/>
    </source>
</evidence>
<feature type="transmembrane region" description="Helical" evidence="7">
    <location>
        <begin position="185"/>
        <end position="208"/>
    </location>
</feature>
<feature type="transmembrane region" description="Helical" evidence="7">
    <location>
        <begin position="12"/>
        <end position="31"/>
    </location>
</feature>
<feature type="transmembrane region" description="Helical" evidence="7">
    <location>
        <begin position="72"/>
        <end position="90"/>
    </location>
</feature>
<evidence type="ECO:0000313" key="10">
    <source>
        <dbReference type="Proteomes" id="UP001163211"/>
    </source>
</evidence>
<dbReference type="PANTHER" id="PTHR32322:SF2">
    <property type="entry name" value="EAMA DOMAIN-CONTAINING PROTEIN"/>
    <property type="match status" value="1"/>
</dbReference>
<proteinExistence type="inferred from homology"/>
<feature type="transmembrane region" description="Helical" evidence="7">
    <location>
        <begin position="96"/>
        <end position="114"/>
    </location>
</feature>
<feature type="transmembrane region" description="Helical" evidence="7">
    <location>
        <begin position="250"/>
        <end position="270"/>
    </location>
</feature>
<comment type="similarity">
    <text evidence="2">Belongs to the EamA transporter family.</text>
</comment>
<keyword evidence="10" id="KW-1185">Reference proteome</keyword>
<evidence type="ECO:0000256" key="5">
    <source>
        <dbReference type="ARBA" id="ARBA00022989"/>
    </source>
</evidence>
<feature type="transmembrane region" description="Helical" evidence="7">
    <location>
        <begin position="37"/>
        <end position="60"/>
    </location>
</feature>
<dbReference type="InterPro" id="IPR000620">
    <property type="entry name" value="EamA_dom"/>
</dbReference>
<evidence type="ECO:0000256" key="2">
    <source>
        <dbReference type="ARBA" id="ARBA00007362"/>
    </source>
</evidence>
<gene>
    <name evidence="9" type="ORF">OTG14_22690</name>
</gene>
<evidence type="ECO:0000256" key="3">
    <source>
        <dbReference type="ARBA" id="ARBA00022475"/>
    </source>
</evidence>
<feature type="transmembrane region" description="Helical" evidence="7">
    <location>
        <begin position="276"/>
        <end position="295"/>
    </location>
</feature>
<comment type="subcellular location">
    <subcellularLocation>
        <location evidence="1">Cell membrane</location>
        <topology evidence="1">Multi-pass membrane protein</topology>
    </subcellularLocation>
</comment>
<dbReference type="EMBL" id="JAPMLV010000009">
    <property type="protein sequence ID" value="MCX8305756.1"/>
    <property type="molecule type" value="Genomic_DNA"/>
</dbReference>
<feature type="transmembrane region" description="Helical" evidence="7">
    <location>
        <begin position="126"/>
        <end position="144"/>
    </location>
</feature>
<dbReference type="InterPro" id="IPR037185">
    <property type="entry name" value="EmrE-like"/>
</dbReference>
<evidence type="ECO:0000259" key="8">
    <source>
        <dbReference type="Pfam" id="PF00892"/>
    </source>
</evidence>
<name>A0ABT3XKB7_9ENTR</name>
<organism evidence="9 10">
    <name type="scientific">Enterobacter pseudoroggenkampii</name>
    <dbReference type="NCBI Taxonomy" id="2996112"/>
    <lineage>
        <taxon>Bacteria</taxon>
        <taxon>Pseudomonadati</taxon>
        <taxon>Pseudomonadota</taxon>
        <taxon>Gammaproteobacteria</taxon>
        <taxon>Enterobacterales</taxon>
        <taxon>Enterobacteriaceae</taxon>
        <taxon>Enterobacter</taxon>
    </lineage>
</organism>
<dbReference type="Proteomes" id="UP001163211">
    <property type="component" value="Unassembled WGS sequence"/>
</dbReference>
<comment type="caution">
    <text evidence="9">The sequence shown here is derived from an EMBL/GenBank/DDBJ whole genome shotgun (WGS) entry which is preliminary data.</text>
</comment>
<evidence type="ECO:0000256" key="1">
    <source>
        <dbReference type="ARBA" id="ARBA00004651"/>
    </source>
</evidence>
<protein>
    <submittedName>
        <fullName evidence="9">EamA family transporter</fullName>
    </submittedName>
</protein>
<keyword evidence="4 7" id="KW-0812">Transmembrane</keyword>
<feature type="transmembrane region" description="Helical" evidence="7">
    <location>
        <begin position="156"/>
        <end position="173"/>
    </location>
</feature>
<reference evidence="9" key="1">
    <citation type="submission" date="2022-11" db="EMBL/GenBank/DDBJ databases">
        <title>The draft genomes of two Enterobacter strains.</title>
        <authorList>
            <person name="He Y."/>
            <person name="Wu S."/>
            <person name="Feng Y."/>
            <person name="Zong Z."/>
        </authorList>
    </citation>
    <scope>NUCLEOTIDE SEQUENCE</scope>
    <source>
        <strain evidence="9">155092</strain>
    </source>
</reference>
<dbReference type="PANTHER" id="PTHR32322">
    <property type="entry name" value="INNER MEMBRANE TRANSPORTER"/>
    <property type="match status" value="1"/>
</dbReference>
<feature type="domain" description="EamA" evidence="8">
    <location>
        <begin position="14"/>
        <end position="141"/>
    </location>
</feature>
<evidence type="ECO:0000256" key="4">
    <source>
        <dbReference type="ARBA" id="ARBA00022692"/>
    </source>
</evidence>
<evidence type="ECO:0000256" key="7">
    <source>
        <dbReference type="SAM" id="Phobius"/>
    </source>
</evidence>
<feature type="domain" description="EamA" evidence="8">
    <location>
        <begin position="158"/>
        <end position="291"/>
    </location>
</feature>
<dbReference type="Pfam" id="PF00892">
    <property type="entry name" value="EamA"/>
    <property type="match status" value="2"/>
</dbReference>
<evidence type="ECO:0000313" key="9">
    <source>
        <dbReference type="EMBL" id="MCX8305756.1"/>
    </source>
</evidence>
<keyword evidence="6 7" id="KW-0472">Membrane</keyword>
<feature type="transmembrane region" description="Helical" evidence="7">
    <location>
        <begin position="220"/>
        <end position="238"/>
    </location>
</feature>
<accession>A0ABT3XKB7</accession>
<sequence length="318" mass="33255">MLSSETRLGGRAGVLIAAILWGTTGTAATYAPGLSPLAVGAVAMGIGGLLQGLIAAAPIIRQRVLITRNWHFLLTGAVAVAVYPLAFYASMRYAGVTVGTVITIGSAPILSALIECRLDGLRLTKRWMCGAGVGVAGMVLLCLAESSENSTANDHATTGVFLGLLAGFTYAFYSWSARRLMQAGVASRAAMGVTFGAGGILLLPVLLMTGAPLLMAWNNAAVGIYMALVPMFLGYVCYGYGLARIPASMATTITLLEPVIAALLAVVLVGERLPPYGWAGVGLIIACLGIITVPAEKLRFSLFLQRKENFEISERKEL</sequence>
<dbReference type="InterPro" id="IPR050638">
    <property type="entry name" value="AA-Vitamin_Transporters"/>
</dbReference>
<keyword evidence="5 7" id="KW-1133">Transmembrane helix</keyword>